<evidence type="ECO:0000256" key="9">
    <source>
        <dbReference type="ARBA" id="ARBA00023306"/>
    </source>
</evidence>
<evidence type="ECO:0000256" key="12">
    <source>
        <dbReference type="ARBA" id="ARBA00035727"/>
    </source>
</evidence>
<dbReference type="Pfam" id="PF06295">
    <property type="entry name" value="ZapG-like"/>
    <property type="match status" value="1"/>
</dbReference>
<dbReference type="Proteomes" id="UP000223759">
    <property type="component" value="Unassembled WGS sequence"/>
</dbReference>
<keyword evidence="8 14" id="KW-0472">Membrane</keyword>
<evidence type="ECO:0000256" key="1">
    <source>
        <dbReference type="ARBA" id="ARBA00004377"/>
    </source>
</evidence>
<evidence type="ECO:0000256" key="10">
    <source>
        <dbReference type="ARBA" id="ARBA00035657"/>
    </source>
</evidence>
<sequence length="219" mass="23515">MDSTELAAIMREFLMDAGPIYIVVGIIVALVLGYWYGRQQGDAGRVRELEAELENQRSKSMAYRSQVDRHFQSSAELFTKMAYSYRDMYEHVVKGYDQLGAGPQNRALPSTAAKLLELTEEDKQSAISGKATPAPSTPPTAKPIPTQSATPAAKPSAPSGATVQSSRPAASSAMRPASSAKPTPSSPGTIPGADSVVKSPDQPDRIRIRPNPMDTHKKS</sequence>
<keyword evidence="4" id="KW-0132">Cell division</keyword>
<evidence type="ECO:0000256" key="13">
    <source>
        <dbReference type="SAM" id="MobiDB-lite"/>
    </source>
</evidence>
<dbReference type="STRING" id="233100.SAMN05216526_1901"/>
<evidence type="ECO:0000256" key="6">
    <source>
        <dbReference type="ARBA" id="ARBA00022960"/>
    </source>
</evidence>
<evidence type="ECO:0000256" key="2">
    <source>
        <dbReference type="ARBA" id="ARBA00022475"/>
    </source>
</evidence>
<keyword evidence="2" id="KW-1003">Cell membrane</keyword>
<comment type="subcellular location">
    <subcellularLocation>
        <location evidence="1">Cell inner membrane</location>
        <topology evidence="1">Single-pass membrane protein</topology>
    </subcellularLocation>
</comment>
<keyword evidence="7 14" id="KW-1133">Transmembrane helix</keyword>
<evidence type="ECO:0000256" key="5">
    <source>
        <dbReference type="ARBA" id="ARBA00022692"/>
    </source>
</evidence>
<evidence type="ECO:0000256" key="8">
    <source>
        <dbReference type="ARBA" id="ARBA00023136"/>
    </source>
</evidence>
<dbReference type="InterPro" id="IPR009386">
    <property type="entry name" value="ZapG-like"/>
</dbReference>
<keyword evidence="3" id="KW-0997">Cell inner membrane</keyword>
<keyword evidence="6" id="KW-0133">Cell shape</keyword>
<accession>A0A1R3WC51</accession>
<dbReference type="GO" id="GO:0008360">
    <property type="term" value="P:regulation of cell shape"/>
    <property type="evidence" value="ECO:0007669"/>
    <property type="project" value="UniProtKB-KW"/>
</dbReference>
<organism evidence="15 16">
    <name type="scientific">Ectothiorhodosinus mongolicus</name>
    <dbReference type="NCBI Taxonomy" id="233100"/>
    <lineage>
        <taxon>Bacteria</taxon>
        <taxon>Pseudomonadati</taxon>
        <taxon>Pseudomonadota</taxon>
        <taxon>Gammaproteobacteria</taxon>
        <taxon>Chromatiales</taxon>
        <taxon>Ectothiorhodospiraceae</taxon>
        <taxon>Ectothiorhodosinus</taxon>
    </lineage>
</organism>
<dbReference type="OrthoDB" id="8527774at2"/>
<feature type="compositionally biased region" description="Low complexity" evidence="13">
    <location>
        <begin position="143"/>
        <end position="187"/>
    </location>
</feature>
<keyword evidence="5 14" id="KW-0812">Transmembrane</keyword>
<proteinExistence type="inferred from homology"/>
<comment type="similarity">
    <text evidence="10">Belongs to the ZapG family.</text>
</comment>
<evidence type="ECO:0000256" key="7">
    <source>
        <dbReference type="ARBA" id="ARBA00022989"/>
    </source>
</evidence>
<evidence type="ECO:0000256" key="4">
    <source>
        <dbReference type="ARBA" id="ARBA00022618"/>
    </source>
</evidence>
<dbReference type="GO" id="GO:0051301">
    <property type="term" value="P:cell division"/>
    <property type="evidence" value="ECO:0007669"/>
    <property type="project" value="UniProtKB-KW"/>
</dbReference>
<evidence type="ECO:0000313" key="16">
    <source>
        <dbReference type="Proteomes" id="UP000223759"/>
    </source>
</evidence>
<keyword evidence="9" id="KW-0131">Cell cycle</keyword>
<dbReference type="EMBL" id="FTPK01000005">
    <property type="protein sequence ID" value="SIT73899.1"/>
    <property type="molecule type" value="Genomic_DNA"/>
</dbReference>
<evidence type="ECO:0000256" key="3">
    <source>
        <dbReference type="ARBA" id="ARBA00022519"/>
    </source>
</evidence>
<name>A0A1R3WC51_9GAMM</name>
<dbReference type="PANTHER" id="PTHR39579:SF1">
    <property type="entry name" value="INNER MEMBRANE PROTEIN YHCB"/>
    <property type="match status" value="1"/>
</dbReference>
<dbReference type="AlphaFoldDB" id="A0A1R3WC51"/>
<feature type="region of interest" description="Disordered" evidence="13">
    <location>
        <begin position="121"/>
        <end position="219"/>
    </location>
</feature>
<dbReference type="RefSeq" id="WP_084178735.1">
    <property type="nucleotide sequence ID" value="NZ_CP023018.1"/>
</dbReference>
<feature type="transmembrane region" description="Helical" evidence="14">
    <location>
        <begin position="20"/>
        <end position="37"/>
    </location>
</feature>
<dbReference type="GO" id="GO:0005886">
    <property type="term" value="C:plasma membrane"/>
    <property type="evidence" value="ECO:0007669"/>
    <property type="project" value="UniProtKB-SubCell"/>
</dbReference>
<gene>
    <name evidence="15" type="ORF">SAMN05216526_1901</name>
</gene>
<reference evidence="15 16" key="1">
    <citation type="submission" date="2017-01" db="EMBL/GenBank/DDBJ databases">
        <authorList>
            <person name="Mah S.A."/>
            <person name="Swanson W.J."/>
            <person name="Moy G.W."/>
            <person name="Vacquier V.D."/>
        </authorList>
    </citation>
    <scope>NUCLEOTIDE SEQUENCE [LARGE SCALE GENOMIC DNA]</scope>
    <source>
        <strain evidence="15 16">M9</strain>
    </source>
</reference>
<evidence type="ECO:0000313" key="15">
    <source>
        <dbReference type="EMBL" id="SIT73899.1"/>
    </source>
</evidence>
<evidence type="ECO:0000256" key="11">
    <source>
        <dbReference type="ARBA" id="ARBA00035703"/>
    </source>
</evidence>
<dbReference type="PANTHER" id="PTHR39579">
    <property type="entry name" value="INNER MEMBRANE PROTEIN YHCB"/>
    <property type="match status" value="1"/>
</dbReference>
<keyword evidence="16" id="KW-1185">Reference proteome</keyword>
<protein>
    <recommendedName>
        <fullName evidence="11">Z-ring associated protein G</fullName>
    </recommendedName>
    <alternativeName>
        <fullName evidence="12">Cell division protein ZapG</fullName>
    </alternativeName>
</protein>
<evidence type="ECO:0000256" key="14">
    <source>
        <dbReference type="SAM" id="Phobius"/>
    </source>
</evidence>